<comment type="caution">
    <text evidence="1">The sequence shown here is derived from an EMBL/GenBank/DDBJ whole genome shotgun (WGS) entry which is preliminary data.</text>
</comment>
<reference evidence="1" key="1">
    <citation type="submission" date="2022-07" db="EMBL/GenBank/DDBJ databases">
        <title>Phylogenomic reconstructions and comparative analyses of Kickxellomycotina fungi.</title>
        <authorList>
            <person name="Reynolds N.K."/>
            <person name="Stajich J.E."/>
            <person name="Barry K."/>
            <person name="Grigoriev I.V."/>
            <person name="Crous P."/>
            <person name="Smith M.E."/>
        </authorList>
    </citation>
    <scope>NUCLEOTIDE SEQUENCE</scope>
    <source>
        <strain evidence="1">Benny 63K</strain>
    </source>
</reference>
<proteinExistence type="predicted"/>
<protein>
    <submittedName>
        <fullName evidence="1">Uncharacterized protein</fullName>
    </submittedName>
</protein>
<evidence type="ECO:0000313" key="2">
    <source>
        <dbReference type="Proteomes" id="UP001150581"/>
    </source>
</evidence>
<evidence type="ECO:0000313" key="1">
    <source>
        <dbReference type="EMBL" id="KAJ1895982.1"/>
    </source>
</evidence>
<keyword evidence="2" id="KW-1185">Reference proteome</keyword>
<name>A0ACC1IK43_9FUNG</name>
<sequence>MEAQIPPASLKPLYRALQCLSRIGGEITLEAHADRLLLTNTSASHSAHATITLHQRFFSAYTPPASTLYCRLQAKLLMGIFKPRKPNPASTTTSSSTSGSNFSGGGGAGSVTPHTVVRCLLRIEQSEAGGPASTGECRLVVRMEFREGICRTHRLFYEACSGLVMDYSHADCKNRWRVGAKAAATWISHFARGLDEVSMRMTPTSVLVRSWAEDHYASAAIGPVAAGVPDFARSLHTELSIDPDDFDQYVVGGPVELTMGMREFRAILMYAEAVALPLEAFFNHGGSPIFFRIGAQGQRAAPDMVADFIVATVGDILTAVSSAYVTPQRQQQRGMSPQFGTFTTQQQQQQQQQRHVEQRVGQLSVHDTATPLRAIMAHHTEETPASHKSSFHHDRIGDSGSGSGSGSRLWPPPSAADSLLHTPTDANGEERTPCGVVATTGREYRLLDMPRPLVPPGVTDSQEMSQLESLDGSILGAPPGMVQTRLPFANAEQRRDETESDDDNDEEIDATPPPSSKRIHII</sequence>
<dbReference type="Proteomes" id="UP001150581">
    <property type="component" value="Unassembled WGS sequence"/>
</dbReference>
<gene>
    <name evidence="1" type="ORF">LPJ66_004264</name>
</gene>
<organism evidence="1 2">
    <name type="scientific">Kickxella alabastrina</name>
    <dbReference type="NCBI Taxonomy" id="61397"/>
    <lineage>
        <taxon>Eukaryota</taxon>
        <taxon>Fungi</taxon>
        <taxon>Fungi incertae sedis</taxon>
        <taxon>Zoopagomycota</taxon>
        <taxon>Kickxellomycotina</taxon>
        <taxon>Kickxellomycetes</taxon>
        <taxon>Kickxellales</taxon>
        <taxon>Kickxellaceae</taxon>
        <taxon>Kickxella</taxon>
    </lineage>
</organism>
<accession>A0ACC1IK43</accession>
<dbReference type="EMBL" id="JANBPG010000501">
    <property type="protein sequence ID" value="KAJ1895982.1"/>
    <property type="molecule type" value="Genomic_DNA"/>
</dbReference>